<keyword evidence="2" id="KW-1185">Reference proteome</keyword>
<accession>A0A937FDI3</accession>
<dbReference type="RefSeq" id="WP_202246714.1">
    <property type="nucleotide sequence ID" value="NZ_JAESIY010000019.1"/>
</dbReference>
<proteinExistence type="predicted"/>
<gene>
    <name evidence="1" type="ORF">JL102_22430</name>
</gene>
<organism evidence="1 2">
    <name type="scientific">Fulvivirga sediminis</name>
    <dbReference type="NCBI Taxonomy" id="2803949"/>
    <lineage>
        <taxon>Bacteria</taxon>
        <taxon>Pseudomonadati</taxon>
        <taxon>Bacteroidota</taxon>
        <taxon>Cytophagia</taxon>
        <taxon>Cytophagales</taxon>
        <taxon>Fulvivirgaceae</taxon>
        <taxon>Fulvivirga</taxon>
    </lineage>
</organism>
<dbReference type="Proteomes" id="UP000659388">
    <property type="component" value="Unassembled WGS sequence"/>
</dbReference>
<dbReference type="EMBL" id="JAESIY010000019">
    <property type="protein sequence ID" value="MBL3658920.1"/>
    <property type="molecule type" value="Genomic_DNA"/>
</dbReference>
<protein>
    <submittedName>
        <fullName evidence="1">Uncharacterized protein</fullName>
    </submittedName>
</protein>
<sequence>MKRISVESYQMAERVEDGILSALLKAKETLNVTQKTGLSKIIMALLGLLKVIVIG</sequence>
<dbReference type="AlphaFoldDB" id="A0A937FDI3"/>
<comment type="caution">
    <text evidence="1">The sequence shown here is derived from an EMBL/GenBank/DDBJ whole genome shotgun (WGS) entry which is preliminary data.</text>
</comment>
<name>A0A937FDI3_9BACT</name>
<reference evidence="1" key="1">
    <citation type="submission" date="2021-01" db="EMBL/GenBank/DDBJ databases">
        <title>Fulvivirga kasyanovii gen. nov., sp nov., a novel member of the phylum Bacteroidetes isolated from seawater in a mussel farm.</title>
        <authorList>
            <person name="Zhao L.-H."/>
            <person name="Wang Z.-J."/>
        </authorList>
    </citation>
    <scope>NUCLEOTIDE SEQUENCE</scope>
    <source>
        <strain evidence="1">2943</strain>
    </source>
</reference>
<evidence type="ECO:0000313" key="2">
    <source>
        <dbReference type="Proteomes" id="UP000659388"/>
    </source>
</evidence>
<evidence type="ECO:0000313" key="1">
    <source>
        <dbReference type="EMBL" id="MBL3658920.1"/>
    </source>
</evidence>